<protein>
    <submittedName>
        <fullName evidence="1">Uncharacterized protein</fullName>
    </submittedName>
</protein>
<dbReference type="EMBL" id="AP026563">
    <property type="protein sequence ID" value="BDP44487.1"/>
    <property type="molecule type" value="Genomic_DNA"/>
</dbReference>
<accession>A0ABM8AKY1</accession>
<evidence type="ECO:0000313" key="1">
    <source>
        <dbReference type="EMBL" id="BDP44487.1"/>
    </source>
</evidence>
<reference evidence="1" key="1">
    <citation type="submission" date="2022-07" db="EMBL/GenBank/DDBJ databases">
        <title>Complete Genome Sequence of the Radioresistant Bacterium Deinococcus aetherius ST0316, Isolated from the Air Dust collected in Lower Stratosphere above Japan.</title>
        <authorList>
            <person name="Satoh K."/>
            <person name="Hagiwara K."/>
            <person name="Katsumata K."/>
            <person name="Kubo A."/>
            <person name="Yokobori S."/>
            <person name="Yamagishi A."/>
            <person name="Oono Y."/>
            <person name="Narumi I."/>
        </authorList>
    </citation>
    <scope>NUCLEOTIDE SEQUENCE</scope>
    <source>
        <strain evidence="1">ST0316</strain>
        <plasmid evidence="1">pDAETH-3</plasmid>
    </source>
</reference>
<sequence>MLRIDAALDPPPPGRGLAAGMITLDTHGDVREALRQYFERRKKPGSEISGLEVGTREAYLAVTARGLTRAFVIPLAPLDPGLCYGQDLLLLPPVSETWNPEPCQVSADFLRSLSPAPLFLVGDEGRWRRRAERFVHRAQQSGQGEVLLGTYEDARGGISYNEPAKKAFERDARRYLKRLAKYLGRPVPAGHKGVSYNPPGIACSGQAMLHLEMDEHTLLFVEVDAGGLCAPWQRTSPSGVAIMWRFEGQGEALRHEQRFFYPNQWVRWDTSARDFAALIEDGWVLLTQPAATEAGPVPV</sequence>
<keyword evidence="2" id="KW-1185">Reference proteome</keyword>
<geneLocation type="plasmid" evidence="1 2">
    <name>pDAETH-3</name>
</geneLocation>
<proteinExistence type="predicted"/>
<dbReference type="Proteomes" id="UP001064971">
    <property type="component" value="Plasmid pDAETH-3"/>
</dbReference>
<keyword evidence="1" id="KW-0614">Plasmid</keyword>
<gene>
    <name evidence="1" type="ORF">DAETH_44560</name>
</gene>
<evidence type="ECO:0000313" key="2">
    <source>
        <dbReference type="Proteomes" id="UP001064971"/>
    </source>
</evidence>
<name>A0ABM8AKY1_9DEIO</name>
<organism evidence="1 2">
    <name type="scientific">Deinococcus aetherius</name>
    <dbReference type="NCBI Taxonomy" id="200252"/>
    <lineage>
        <taxon>Bacteria</taxon>
        <taxon>Thermotogati</taxon>
        <taxon>Deinococcota</taxon>
        <taxon>Deinococci</taxon>
        <taxon>Deinococcales</taxon>
        <taxon>Deinococcaceae</taxon>
        <taxon>Deinococcus</taxon>
    </lineage>
</organism>